<comment type="catalytic activity">
    <reaction evidence="1">
        <text>Hydrolysis of terminal non-reducing N-acetyl-D-hexosamine residues in N-acetyl-beta-D-hexosaminides.</text>
        <dbReference type="EC" id="3.2.1.52"/>
    </reaction>
</comment>
<dbReference type="InterPro" id="IPR025705">
    <property type="entry name" value="Beta_hexosaminidase_sua/sub"/>
</dbReference>
<dbReference type="GO" id="GO:0004563">
    <property type="term" value="F:beta-N-acetylhexosaminidase activity"/>
    <property type="evidence" value="ECO:0007669"/>
    <property type="project" value="UniProtKB-EC"/>
</dbReference>
<evidence type="ECO:0000256" key="3">
    <source>
        <dbReference type="ARBA" id="ARBA00012663"/>
    </source>
</evidence>
<keyword evidence="4 8" id="KW-0378">Hydrolase</keyword>
<organism evidence="8 9">
    <name type="scientific">Adhaeribacter radiodurans</name>
    <dbReference type="NCBI Taxonomy" id="2745197"/>
    <lineage>
        <taxon>Bacteria</taxon>
        <taxon>Pseudomonadati</taxon>
        <taxon>Bacteroidota</taxon>
        <taxon>Cytophagia</taxon>
        <taxon>Cytophagales</taxon>
        <taxon>Hymenobacteraceae</taxon>
        <taxon>Adhaeribacter</taxon>
    </lineage>
</organism>
<dbReference type="InterPro" id="IPR015883">
    <property type="entry name" value="Glyco_hydro_20_cat"/>
</dbReference>
<comment type="similarity">
    <text evidence="2">Belongs to the glycosyl hydrolase 20 family.</text>
</comment>
<dbReference type="Pfam" id="PF00728">
    <property type="entry name" value="Glyco_hydro_20"/>
    <property type="match status" value="1"/>
</dbReference>
<reference evidence="8 9" key="1">
    <citation type="submission" date="2020-08" db="EMBL/GenBank/DDBJ databases">
        <title>Adhaeribacter dokdonensis sp. nov., isolated from the rhizosphere of Elymus tsukushiensis, a plant native to the Dokdo Islands, Republic of Korea.</title>
        <authorList>
            <person name="Ghim S.Y."/>
        </authorList>
    </citation>
    <scope>NUCLEOTIDE SEQUENCE [LARGE SCALE GENOMIC DNA]</scope>
    <source>
        <strain evidence="8 9">KUDC8001</strain>
    </source>
</reference>
<gene>
    <name evidence="8" type="ORF">HUW48_02465</name>
</gene>
<sequence length="383" mass="43833">MKNYACSLLFLCISFFVMQTPALAQQKLDTLLVVRGFCIGAPKPQGVDAFVTFINEELAPRKVNTLILRVDFNFQFESHPELRDSVALSKADVKKLVAACKTNNIRIIPQINLLGHQSWATTTYNLLRVYPTFDETPHVKMPAKYEWPNPDNLYCKSYCPLHPGVHPVVFALVDEITEAFETDAFHAGMDEVFYIGDDKCPRCSGRDKAELFAGEVKKIRDHLAQNKKELWIWGDRLIDGKTTGMGIWEASFNNTHRAIDMIPKDVVICDWHYERPDQTAVYFAMKGFQVITCPWRQPTVALAQVDDMLKFRTSATKEMKDRYQGMMQTVWSGAEAFLDGYYGRKIDAEAGENTPWNTFRTMYAKITDLDKPAKKERKGKKKK</sequence>
<evidence type="ECO:0000256" key="6">
    <source>
        <dbReference type="SAM" id="SignalP"/>
    </source>
</evidence>
<dbReference type="GO" id="GO:0005975">
    <property type="term" value="P:carbohydrate metabolic process"/>
    <property type="evidence" value="ECO:0007669"/>
    <property type="project" value="InterPro"/>
</dbReference>
<evidence type="ECO:0000313" key="8">
    <source>
        <dbReference type="EMBL" id="QMU26962.1"/>
    </source>
</evidence>
<dbReference type="GO" id="GO:0016020">
    <property type="term" value="C:membrane"/>
    <property type="evidence" value="ECO:0007669"/>
    <property type="project" value="TreeGrafter"/>
</dbReference>
<dbReference type="SUPFAM" id="SSF51445">
    <property type="entry name" value="(Trans)glycosidases"/>
    <property type="match status" value="1"/>
</dbReference>
<proteinExistence type="inferred from homology"/>
<dbReference type="RefSeq" id="WP_182414164.1">
    <property type="nucleotide sequence ID" value="NZ_CP055153.1"/>
</dbReference>
<dbReference type="PANTHER" id="PTHR22600:SF57">
    <property type="entry name" value="BETA-N-ACETYLHEXOSAMINIDASE"/>
    <property type="match status" value="1"/>
</dbReference>
<feature type="chain" id="PRO_5029639322" description="beta-N-acetylhexosaminidase" evidence="6">
    <location>
        <begin position="25"/>
        <end position="383"/>
    </location>
</feature>
<dbReference type="InterPro" id="IPR017853">
    <property type="entry name" value="GH"/>
</dbReference>
<feature type="signal peptide" evidence="6">
    <location>
        <begin position="1"/>
        <end position="24"/>
    </location>
</feature>
<evidence type="ECO:0000313" key="9">
    <source>
        <dbReference type="Proteomes" id="UP000514509"/>
    </source>
</evidence>
<dbReference type="EMBL" id="CP055153">
    <property type="protein sequence ID" value="QMU26962.1"/>
    <property type="molecule type" value="Genomic_DNA"/>
</dbReference>
<evidence type="ECO:0000256" key="4">
    <source>
        <dbReference type="ARBA" id="ARBA00022801"/>
    </source>
</evidence>
<dbReference type="AlphaFoldDB" id="A0A7L7L2D8"/>
<accession>A0A7L7L2D8</accession>
<protein>
    <recommendedName>
        <fullName evidence="3">beta-N-acetylhexosaminidase</fullName>
        <ecNumber evidence="3">3.2.1.52</ecNumber>
    </recommendedName>
</protein>
<evidence type="ECO:0000256" key="1">
    <source>
        <dbReference type="ARBA" id="ARBA00001231"/>
    </source>
</evidence>
<feature type="domain" description="Glycoside hydrolase family 20 catalytic" evidence="7">
    <location>
        <begin position="86"/>
        <end position="295"/>
    </location>
</feature>
<evidence type="ECO:0000256" key="2">
    <source>
        <dbReference type="ARBA" id="ARBA00006285"/>
    </source>
</evidence>
<dbReference type="Gene3D" id="3.20.20.80">
    <property type="entry name" value="Glycosidases"/>
    <property type="match status" value="1"/>
</dbReference>
<dbReference type="GO" id="GO:0030203">
    <property type="term" value="P:glycosaminoglycan metabolic process"/>
    <property type="evidence" value="ECO:0007669"/>
    <property type="project" value="TreeGrafter"/>
</dbReference>
<name>A0A7L7L2D8_9BACT</name>
<evidence type="ECO:0000256" key="5">
    <source>
        <dbReference type="PIRSR" id="PIRSR625705-1"/>
    </source>
</evidence>
<keyword evidence="9" id="KW-1185">Reference proteome</keyword>
<evidence type="ECO:0000259" key="7">
    <source>
        <dbReference type="Pfam" id="PF00728"/>
    </source>
</evidence>
<dbReference type="KEGG" id="add:HUW48_02465"/>
<dbReference type="PANTHER" id="PTHR22600">
    <property type="entry name" value="BETA-HEXOSAMINIDASE"/>
    <property type="match status" value="1"/>
</dbReference>
<dbReference type="EC" id="3.2.1.52" evidence="3"/>
<keyword evidence="6" id="KW-0732">Signal</keyword>
<dbReference type="Proteomes" id="UP000514509">
    <property type="component" value="Chromosome"/>
</dbReference>
<feature type="active site" description="Proton donor" evidence="5">
    <location>
        <position position="191"/>
    </location>
</feature>